<evidence type="ECO:0008006" key="5">
    <source>
        <dbReference type="Google" id="ProtNLM"/>
    </source>
</evidence>
<feature type="region of interest" description="Disordered" evidence="1">
    <location>
        <begin position="27"/>
        <end position="57"/>
    </location>
</feature>
<feature type="signal peptide" evidence="2">
    <location>
        <begin position="1"/>
        <end position="27"/>
    </location>
</feature>
<accession>A0A2W5EWD5</accession>
<reference evidence="3 4" key="1">
    <citation type="submission" date="2017-11" db="EMBL/GenBank/DDBJ databases">
        <title>Infants hospitalized years apart are colonized by the same room-sourced microbial strains.</title>
        <authorList>
            <person name="Brooks B."/>
            <person name="Olm M.R."/>
            <person name="Firek B.A."/>
            <person name="Baker R."/>
            <person name="Thomas B.C."/>
            <person name="Morowitz M.J."/>
            <person name="Banfield J.F."/>
        </authorList>
    </citation>
    <scope>NUCLEOTIDE SEQUENCE [LARGE SCALE GENOMIC DNA]</scope>
    <source>
        <strain evidence="3">S2_009_000_R2_76</strain>
    </source>
</reference>
<name>A0A2W5EWD5_9SPHI</name>
<protein>
    <recommendedName>
        <fullName evidence="5">DUF2911 domain-containing protein</fullName>
    </recommendedName>
</protein>
<feature type="chain" id="PRO_5016143113" description="DUF2911 domain-containing protein" evidence="2">
    <location>
        <begin position="28"/>
        <end position="195"/>
    </location>
</feature>
<dbReference type="InterPro" id="IPR021314">
    <property type="entry name" value="DUF2911"/>
</dbReference>
<dbReference type="Pfam" id="PF11138">
    <property type="entry name" value="DUF2911"/>
    <property type="match status" value="1"/>
</dbReference>
<dbReference type="EMBL" id="QFOI01000164">
    <property type="protein sequence ID" value="PZP48341.1"/>
    <property type="molecule type" value="Genomic_DNA"/>
</dbReference>
<evidence type="ECO:0000313" key="4">
    <source>
        <dbReference type="Proteomes" id="UP000249645"/>
    </source>
</evidence>
<keyword evidence="2" id="KW-0732">Signal</keyword>
<gene>
    <name evidence="3" type="ORF">DI598_10035</name>
</gene>
<dbReference type="Proteomes" id="UP000249645">
    <property type="component" value="Unassembled WGS sequence"/>
</dbReference>
<proteinExistence type="predicted"/>
<evidence type="ECO:0000256" key="2">
    <source>
        <dbReference type="SAM" id="SignalP"/>
    </source>
</evidence>
<comment type="caution">
    <text evidence="3">The sequence shown here is derived from an EMBL/GenBank/DDBJ whole genome shotgun (WGS) entry which is preliminary data.</text>
</comment>
<organism evidence="3 4">
    <name type="scientific">Pseudopedobacter saltans</name>
    <dbReference type="NCBI Taxonomy" id="151895"/>
    <lineage>
        <taxon>Bacteria</taxon>
        <taxon>Pseudomonadati</taxon>
        <taxon>Bacteroidota</taxon>
        <taxon>Sphingobacteriia</taxon>
        <taxon>Sphingobacteriales</taxon>
        <taxon>Sphingobacteriaceae</taxon>
        <taxon>Pseudopedobacter</taxon>
    </lineage>
</organism>
<feature type="compositionally biased region" description="Basic and acidic residues" evidence="1">
    <location>
        <begin position="34"/>
        <end position="47"/>
    </location>
</feature>
<evidence type="ECO:0000256" key="1">
    <source>
        <dbReference type="SAM" id="MobiDB-lite"/>
    </source>
</evidence>
<evidence type="ECO:0000313" key="3">
    <source>
        <dbReference type="EMBL" id="PZP48341.1"/>
    </source>
</evidence>
<dbReference type="AlphaFoldDB" id="A0A2W5EWD5"/>
<sequence length="195" mass="21363">MKKTWIIKFLACGLLAGALLVASNANAQKKSKSAKKETTKSKEDKSKRPSPPASVTETISSGATISINYGQPSLNGRTPGIDVEPKDDTVWRAGANEATVFETDKDVTINGQALPAGKYAFFTIKHGEEWTLIFNKVWKTWGAYDYSKNKDQDALTVTVPQEQPLAPSQKLLYTIDKAGKVTLIWGPEQISFNVQ</sequence>